<keyword evidence="4" id="KW-1185">Reference proteome</keyword>
<reference evidence="3 4" key="1">
    <citation type="submission" date="2024-06" db="EMBL/GenBank/DDBJ databases">
        <title>Sorghum-associated microbial communities from plants grown in Nebraska, USA.</title>
        <authorList>
            <person name="Schachtman D."/>
        </authorList>
    </citation>
    <scope>NUCLEOTIDE SEQUENCE [LARGE SCALE GENOMIC DNA]</scope>
    <source>
        <strain evidence="3 4">2857</strain>
    </source>
</reference>
<protein>
    <recommendedName>
        <fullName evidence="2">DUF222 domain-containing protein</fullName>
    </recommendedName>
</protein>
<proteinExistence type="predicted"/>
<feature type="compositionally biased region" description="Basic and acidic residues" evidence="1">
    <location>
        <begin position="506"/>
        <end position="517"/>
    </location>
</feature>
<feature type="region of interest" description="Disordered" evidence="1">
    <location>
        <begin position="1"/>
        <end position="67"/>
    </location>
</feature>
<gene>
    <name evidence="3" type="ORF">ABIE21_000449</name>
</gene>
<dbReference type="RefSeq" id="WP_354023161.1">
    <property type="nucleotide sequence ID" value="NZ_JBEPSJ010000001.1"/>
</dbReference>
<organism evidence="3 4">
    <name type="scientific">Conyzicola nivalis</name>
    <dbReference type="NCBI Taxonomy" id="1477021"/>
    <lineage>
        <taxon>Bacteria</taxon>
        <taxon>Bacillati</taxon>
        <taxon>Actinomycetota</taxon>
        <taxon>Actinomycetes</taxon>
        <taxon>Micrococcales</taxon>
        <taxon>Microbacteriaceae</taxon>
        <taxon>Conyzicola</taxon>
    </lineage>
</organism>
<dbReference type="InterPro" id="IPR003615">
    <property type="entry name" value="HNH_nuc"/>
</dbReference>
<accession>A0ABV2QIT9</accession>
<dbReference type="Proteomes" id="UP001549257">
    <property type="component" value="Unassembled WGS sequence"/>
</dbReference>
<evidence type="ECO:0000259" key="2">
    <source>
        <dbReference type="Pfam" id="PF02720"/>
    </source>
</evidence>
<evidence type="ECO:0000313" key="3">
    <source>
        <dbReference type="EMBL" id="MET4580959.1"/>
    </source>
</evidence>
<feature type="domain" description="DUF222" evidence="2">
    <location>
        <begin position="129"/>
        <end position="416"/>
    </location>
</feature>
<comment type="caution">
    <text evidence="3">The sequence shown here is derived from an EMBL/GenBank/DDBJ whole genome shotgun (WGS) entry which is preliminary data.</text>
</comment>
<dbReference type="CDD" id="cd00085">
    <property type="entry name" value="HNHc"/>
    <property type="match status" value="1"/>
</dbReference>
<dbReference type="InterPro" id="IPR003870">
    <property type="entry name" value="DUF222"/>
</dbReference>
<dbReference type="Pfam" id="PF02720">
    <property type="entry name" value="DUF222"/>
    <property type="match status" value="1"/>
</dbReference>
<name>A0ABV2QIT9_9MICO</name>
<dbReference type="EMBL" id="JBEPSJ010000001">
    <property type="protein sequence ID" value="MET4580959.1"/>
    <property type="molecule type" value="Genomic_DNA"/>
</dbReference>
<evidence type="ECO:0000313" key="4">
    <source>
        <dbReference type="Proteomes" id="UP001549257"/>
    </source>
</evidence>
<feature type="compositionally biased region" description="Low complexity" evidence="1">
    <location>
        <begin position="32"/>
        <end position="50"/>
    </location>
</feature>
<sequence>MTITDIADDTGPGPAPVLQDDPTFEPPPDDLAPGSFSAPSSFASSSFGAPLFEPPPEWESMPDPRTLSPHVQRQMLLGRFLDDAEVADRQLAVSAARRAVGIEELRRISVMVAAEEEADDLSRPPELRANVGQEAGWSIRNRAAVELATEVAAAFTLSKNAARHLIQESRTLVTDLPATLEALHTGTVRYEHARLIASTAWSLPEQSRGAFEQEVLPWAKTLIYSAFRRKVLQARERLHTESMEERHERAAAFRSVTLEPGEDGIGFLTIRDSTEVVAAIYNRVTAIALPTFQGDPRTLAQRRADVATAILLEGDLCAVTDDALPSGDGAAGSGRRLGHGITAQVHIEIPVLTLLGQDTAPATLDGSIPIDPATARRLVADAPGFYRLLTDPITGTVIAFDDRYRYLPKSLRRAVELVDGTCTAPWCDATAGESHGHHPGQWADTRDTSLANSALLCESDHRTVHNTRWTMVKLPDGDKMWVSPCGRIRKVAPHRRLSPAFVEALADQKPDTEKPETTTDDSWNTPDDPDQEMPF</sequence>
<feature type="region of interest" description="Disordered" evidence="1">
    <location>
        <begin position="502"/>
        <end position="535"/>
    </location>
</feature>
<evidence type="ECO:0000256" key="1">
    <source>
        <dbReference type="SAM" id="MobiDB-lite"/>
    </source>
</evidence>